<dbReference type="CDD" id="cd09880">
    <property type="entry name" value="PIN_Smg5-6-like"/>
    <property type="match status" value="1"/>
</dbReference>
<keyword evidence="1" id="KW-0862">Zinc</keyword>
<evidence type="ECO:0000259" key="4">
    <source>
        <dbReference type="PROSITE" id="PS50157"/>
    </source>
</evidence>
<keyword evidence="1" id="KW-0863">Zinc-finger</keyword>
<proteinExistence type="predicted"/>
<dbReference type="Proteomes" id="UP000276215">
    <property type="component" value="Unassembled WGS sequence"/>
</dbReference>
<feature type="region of interest" description="Disordered" evidence="3">
    <location>
        <begin position="79"/>
        <end position="146"/>
    </location>
</feature>
<feature type="compositionally biased region" description="Gly residues" evidence="3">
    <location>
        <begin position="203"/>
        <end position="214"/>
    </location>
</feature>
<feature type="compositionally biased region" description="Polar residues" evidence="3">
    <location>
        <begin position="91"/>
        <end position="117"/>
    </location>
</feature>
<dbReference type="GO" id="GO:0070034">
    <property type="term" value="F:telomerase RNA binding"/>
    <property type="evidence" value="ECO:0007669"/>
    <property type="project" value="TreeGrafter"/>
</dbReference>
<feature type="compositionally biased region" description="Polar residues" evidence="3">
    <location>
        <begin position="128"/>
        <end position="137"/>
    </location>
</feature>
<feature type="compositionally biased region" description="Basic residues" evidence="3">
    <location>
        <begin position="1239"/>
        <end position="1250"/>
    </location>
</feature>
<dbReference type="Gene3D" id="1.25.40.10">
    <property type="entry name" value="Tetratricopeptide repeat domain"/>
    <property type="match status" value="1"/>
</dbReference>
<evidence type="ECO:0000256" key="3">
    <source>
        <dbReference type="SAM" id="MobiDB-lite"/>
    </source>
</evidence>
<dbReference type="GO" id="GO:0042162">
    <property type="term" value="F:telomeric DNA binding"/>
    <property type="evidence" value="ECO:0007669"/>
    <property type="project" value="TreeGrafter"/>
</dbReference>
<dbReference type="PROSITE" id="PS50157">
    <property type="entry name" value="ZINC_FINGER_C2H2_2"/>
    <property type="match status" value="1"/>
</dbReference>
<dbReference type="Pfam" id="PF13638">
    <property type="entry name" value="PIN_4"/>
    <property type="match status" value="1"/>
</dbReference>
<keyword evidence="1" id="KW-0479">Metal-binding</keyword>
<feature type="region of interest" description="Disordered" evidence="3">
    <location>
        <begin position="948"/>
        <end position="979"/>
    </location>
</feature>
<organism evidence="5 6">
    <name type="scientific">Choiromyces venosus 120613-1</name>
    <dbReference type="NCBI Taxonomy" id="1336337"/>
    <lineage>
        <taxon>Eukaryota</taxon>
        <taxon>Fungi</taxon>
        <taxon>Dikarya</taxon>
        <taxon>Ascomycota</taxon>
        <taxon>Pezizomycotina</taxon>
        <taxon>Pezizomycetes</taxon>
        <taxon>Pezizales</taxon>
        <taxon>Tuberaceae</taxon>
        <taxon>Choiromyces</taxon>
    </lineage>
</organism>
<dbReference type="STRING" id="1336337.A0A3N4K9N8"/>
<dbReference type="PANTHER" id="PTHR15696">
    <property type="entry name" value="SMG-7 SUPPRESSOR WITH MORPHOLOGICAL EFFECT ON GENITALIA PROTEIN 7"/>
    <property type="match status" value="1"/>
</dbReference>
<dbReference type="InterPro" id="IPR018834">
    <property type="entry name" value="DNA/RNA-bd_Est1-type"/>
</dbReference>
<sequence>MGGAGHGNANSRAIDIESKIIENMRRQSKDSFECHFCHTVFNVERSLWSHILADHHDECPVDNSELQRFRTRMKEICQRKGADVPSRPENIHTSPPNSNTFIRWSSKDVASSKDTSGQGMGRKLEPGDQTSPSTYSGGNVDDIANGTSHITLEHPDIQMADVSVQARLINRKRNGPDSAADGGPPTPTHNAARESQTKRTRGGPSGRGSFGRGTLGRTTQKVSRAPLDPDFDRSRYGDNEEGVSTRVIAPSRRLFDPEKDHPGAFKGEEDSKRLEDSHVLPRPLPRPKGGTRKRAPVLYTPPPSRKIAVPTSQIYPLNREGGQMMILENFAQQHSHPTTQPPQGRQTRPQFHGVSTLEENETRMVRQPETRPISPEQLIAEVKGIYAGLVMVEAKCAEVDAKQAAATFDDGQTPLLNDEQWQALIALHRTLLHEHHDFFLASQHPSASPALRRLADKYAMPARMWRHGIYSFLELLRHRLPHSLEHMLTFIYLAYSMMALLYETVPAFEDTWVECLGDLGRYRMAIEDDDLRDRDVWAGVARFWYSKATDKTPYVGRLFHHLAILARPNVLQQLFYYCKSLAVTQPFYPARESILTLFDPIFSSEHATRNHHIDAGFIQLHGINFTHIDLEKFDDALFDYLDRLDQNIGKTESDWKVSGAYIAICNITGLTQYGAKESLLRLALREGKNRQIPEEDMEDAPLAATDENTAEYESLLPPLPTGASSEHVTSMLQPASKLEEDSRYPRRANLKSGSQATGADAKSRNGTAESLSFSKRLAYEILSVALQRIGDSNVLPHIHIWLVFLAHVVKLEPAIRLLENEFPWEHLVYMLNSLVEKSDQDRFGCKDFPVPEKGRGRPLPEDYTLRGLEWARKYFPNRWFEDAQVDEEERSVEVPSMENVRIERILWLATQVATNGECLVYTNGEFKVHPALVARIEEHQKLEATIAREQELGGSRMTPTSEDSDIDMTSGGGESEDGDYVLVGQSEEVRRLKQQQRQLKLRLKAGGKATDSAEEPKQAVAKGPESLKENFSVLVVDTNLLLSQPEIFKLMVSTSNWSIVIPNTVITELLGLTNSTGPVGDSAKAAMIAIHEALTDKRDVKVVTAKGSNVTNIGFYKEQLDKPGDDEQRKIDDIIIETTKLQGEARRQAMPGDYGEYEAAVLITEDRNMRVKANARGVTAISASALKKVLSPRAGSARPKRKSFGATAAAPDWAEDEVAFVEPGGELDPLLGGSPKGGTVRKKRQFKRGKTQGVDAPKVT</sequence>
<dbReference type="EMBL" id="ML120354">
    <property type="protein sequence ID" value="RPB05151.1"/>
    <property type="molecule type" value="Genomic_DNA"/>
</dbReference>
<feature type="compositionally biased region" description="Polar residues" evidence="3">
    <location>
        <begin position="722"/>
        <end position="733"/>
    </location>
</feature>
<feature type="domain" description="C2H2-type" evidence="4">
    <location>
        <begin position="32"/>
        <end position="60"/>
    </location>
</feature>
<keyword evidence="2" id="KW-0866">Nonsense-mediated mRNA decay</keyword>
<evidence type="ECO:0000313" key="6">
    <source>
        <dbReference type="Proteomes" id="UP000276215"/>
    </source>
</evidence>
<feature type="region of interest" description="Disordered" evidence="3">
    <location>
        <begin position="173"/>
        <end position="305"/>
    </location>
</feature>
<feature type="region of interest" description="Disordered" evidence="3">
    <location>
        <begin position="1224"/>
        <end position="1260"/>
    </location>
</feature>
<dbReference type="OrthoDB" id="2017974at2759"/>
<gene>
    <name evidence="5" type="ORF">L873DRAFT_948734</name>
</gene>
<dbReference type="AlphaFoldDB" id="A0A3N4K9N8"/>
<name>A0A3N4K9N8_9PEZI</name>
<feature type="compositionally biased region" description="Basic and acidic residues" evidence="3">
    <location>
        <begin position="253"/>
        <end position="279"/>
    </location>
</feature>
<dbReference type="GO" id="GO:0004540">
    <property type="term" value="F:RNA nuclease activity"/>
    <property type="evidence" value="ECO:0007669"/>
    <property type="project" value="UniProtKB-ARBA"/>
</dbReference>
<accession>A0A3N4K9N8</accession>
<dbReference type="Gene3D" id="3.40.50.1010">
    <property type="entry name" value="5'-nuclease"/>
    <property type="match status" value="1"/>
</dbReference>
<keyword evidence="6" id="KW-1185">Reference proteome</keyword>
<dbReference type="Pfam" id="PF10373">
    <property type="entry name" value="EST1_DNA_bind"/>
    <property type="match status" value="1"/>
</dbReference>
<dbReference type="FunFam" id="1.25.40.10:FF:000202">
    <property type="entry name" value="Unplaced genomic scaffold supercont1.7, whole genome shotgun sequence"/>
    <property type="match status" value="1"/>
</dbReference>
<dbReference type="InterPro" id="IPR002716">
    <property type="entry name" value="PIN_dom"/>
</dbReference>
<dbReference type="PANTHER" id="PTHR15696:SF0">
    <property type="entry name" value="TELOMERASE-BINDING PROTEIN EST1A"/>
    <property type="match status" value="1"/>
</dbReference>
<feature type="compositionally biased region" description="Low complexity" evidence="3">
    <location>
        <begin position="1224"/>
        <end position="1233"/>
    </location>
</feature>
<comment type="function">
    <text evidence="2">Plays a role in nonsense-mediated mRNA decay.</text>
</comment>
<dbReference type="SUPFAM" id="SSF48452">
    <property type="entry name" value="TPR-like"/>
    <property type="match status" value="1"/>
</dbReference>
<feature type="region of interest" description="Disordered" evidence="3">
    <location>
        <begin position="714"/>
        <end position="765"/>
    </location>
</feature>
<reference evidence="5 6" key="1">
    <citation type="journal article" date="2018" name="Nat. Ecol. Evol.">
        <title>Pezizomycetes genomes reveal the molecular basis of ectomycorrhizal truffle lifestyle.</title>
        <authorList>
            <person name="Murat C."/>
            <person name="Payen T."/>
            <person name="Noel B."/>
            <person name="Kuo A."/>
            <person name="Morin E."/>
            <person name="Chen J."/>
            <person name="Kohler A."/>
            <person name="Krizsan K."/>
            <person name="Balestrini R."/>
            <person name="Da Silva C."/>
            <person name="Montanini B."/>
            <person name="Hainaut M."/>
            <person name="Levati E."/>
            <person name="Barry K.W."/>
            <person name="Belfiori B."/>
            <person name="Cichocki N."/>
            <person name="Clum A."/>
            <person name="Dockter R.B."/>
            <person name="Fauchery L."/>
            <person name="Guy J."/>
            <person name="Iotti M."/>
            <person name="Le Tacon F."/>
            <person name="Lindquist E.A."/>
            <person name="Lipzen A."/>
            <person name="Malagnac F."/>
            <person name="Mello A."/>
            <person name="Molinier V."/>
            <person name="Miyauchi S."/>
            <person name="Poulain J."/>
            <person name="Riccioni C."/>
            <person name="Rubini A."/>
            <person name="Sitrit Y."/>
            <person name="Splivallo R."/>
            <person name="Traeger S."/>
            <person name="Wang M."/>
            <person name="Zifcakova L."/>
            <person name="Wipf D."/>
            <person name="Zambonelli A."/>
            <person name="Paolocci F."/>
            <person name="Nowrousian M."/>
            <person name="Ottonello S."/>
            <person name="Baldrian P."/>
            <person name="Spatafora J.W."/>
            <person name="Henrissat B."/>
            <person name="Nagy L.G."/>
            <person name="Aury J.M."/>
            <person name="Wincker P."/>
            <person name="Grigoriev I.V."/>
            <person name="Bonfante P."/>
            <person name="Martin F.M."/>
        </authorList>
    </citation>
    <scope>NUCLEOTIDE SEQUENCE [LARGE SCALE GENOMIC DNA]</scope>
    <source>
        <strain evidence="5 6">120613-1</strain>
    </source>
</reference>
<evidence type="ECO:0000256" key="1">
    <source>
        <dbReference type="PROSITE-ProRule" id="PRU00042"/>
    </source>
</evidence>
<evidence type="ECO:0000313" key="5">
    <source>
        <dbReference type="EMBL" id="RPB05151.1"/>
    </source>
</evidence>
<dbReference type="GO" id="GO:0005697">
    <property type="term" value="C:telomerase holoenzyme complex"/>
    <property type="evidence" value="ECO:0007669"/>
    <property type="project" value="TreeGrafter"/>
</dbReference>
<protein>
    <recommendedName>
        <fullName evidence="4">C2H2-type domain-containing protein</fullName>
    </recommendedName>
</protein>
<dbReference type="PROSITE" id="PS00028">
    <property type="entry name" value="ZINC_FINGER_C2H2_1"/>
    <property type="match status" value="1"/>
</dbReference>
<dbReference type="InterPro" id="IPR029060">
    <property type="entry name" value="PIN-like_dom_sf"/>
</dbReference>
<evidence type="ECO:0000256" key="2">
    <source>
        <dbReference type="RuleBase" id="RU369098"/>
    </source>
</evidence>
<dbReference type="GO" id="GO:0008270">
    <property type="term" value="F:zinc ion binding"/>
    <property type="evidence" value="ECO:0007669"/>
    <property type="project" value="UniProtKB-KW"/>
</dbReference>
<dbReference type="SMART" id="SM00670">
    <property type="entry name" value="PINc"/>
    <property type="match status" value="1"/>
</dbReference>
<dbReference type="GO" id="GO:0000184">
    <property type="term" value="P:nuclear-transcribed mRNA catabolic process, nonsense-mediated decay"/>
    <property type="evidence" value="ECO:0007669"/>
    <property type="project" value="UniProtKB-KW"/>
</dbReference>
<dbReference type="InterPro" id="IPR013087">
    <property type="entry name" value="Znf_C2H2_type"/>
</dbReference>
<dbReference type="InterPro" id="IPR045153">
    <property type="entry name" value="Est1/Ebs1-like"/>
</dbReference>
<dbReference type="SUPFAM" id="SSF88723">
    <property type="entry name" value="PIN domain-like"/>
    <property type="match status" value="1"/>
</dbReference>
<dbReference type="InterPro" id="IPR011990">
    <property type="entry name" value="TPR-like_helical_dom_sf"/>
</dbReference>